<dbReference type="GO" id="GO:0003700">
    <property type="term" value="F:DNA-binding transcription factor activity"/>
    <property type="evidence" value="ECO:0007669"/>
    <property type="project" value="InterPro"/>
</dbReference>
<dbReference type="Gene3D" id="1.10.10.60">
    <property type="entry name" value="Homeodomain-like"/>
    <property type="match status" value="2"/>
</dbReference>
<reference evidence="6 7" key="1">
    <citation type="submission" date="2018-07" db="EMBL/GenBank/DDBJ databases">
        <title>Genomic Encyclopedia of Type Strains, Phase III (KMG-III): the genomes of soil and plant-associated and newly described type strains.</title>
        <authorList>
            <person name="Whitman W."/>
        </authorList>
    </citation>
    <scope>NUCLEOTIDE SEQUENCE [LARGE SCALE GENOMIC DNA]</scope>
    <source>
        <strain evidence="6 7">CECT 7287</strain>
    </source>
</reference>
<sequence length="563" mass="63563">MSLYWEERRDMEQVLFRWQGLQTLEAYLKPIASHFYTRNNVLIYVTGGSADWTINEQVIRLEPGSLAGIAAGSQVEIIHAVGFGLKGWVIDFCQYEVLRTDPHGGELMRQKWSVPAEGPVVLDILAKDEVGEQLEQLAFPGKGRSGIEQELIRQQLLYLLLDTLYKAAYSGEQTGNQAVKDKQIANKAADQAVLNSIDYVHQHYDKSLTREAMAKLADLSPWHYSRKFRAMTGKPPLEYLNQYRIFRAQERLLLAGALAQDVAKQVGFEDAYYFSRRFKQFTGVSPKSYVRSVASSRICVLSATYAESLLALGIVPHSVLVVPLLLPEHQRKAFERHGVKMIPVPQYMIDYQAIQAERTQFIVSPMISEGTRRHLMTIAPMAIGFAADMMGAISQLAVLFRREREAERVYAAISAAAAEARNQLADVIRTRATVMVLRVEPFGYRYLGAHSFGVSRILYRELGLTIPSVLNEGQGWFNPLRLEQLPLANPRYIFVENRITEGEDNQQSLQALMSSKYWRQLDAVQNNRVFHVETGLWVNGCGPIGHAEILRQIIASITKQAAQ</sequence>
<dbReference type="SUPFAM" id="SSF46689">
    <property type="entry name" value="Homeodomain-like"/>
    <property type="match status" value="2"/>
</dbReference>
<evidence type="ECO:0000259" key="5">
    <source>
        <dbReference type="PROSITE" id="PS50983"/>
    </source>
</evidence>
<proteinExistence type="predicted"/>
<dbReference type="PANTHER" id="PTHR43280:SF28">
    <property type="entry name" value="HTH-TYPE TRANSCRIPTIONAL ACTIVATOR RHAS"/>
    <property type="match status" value="1"/>
</dbReference>
<accession>A0A3D9JRZ3</accession>
<dbReference type="Pfam" id="PF01497">
    <property type="entry name" value="Peripla_BP_2"/>
    <property type="match status" value="1"/>
</dbReference>
<dbReference type="Gene3D" id="3.40.50.1980">
    <property type="entry name" value="Nitrogenase molybdenum iron protein domain"/>
    <property type="match status" value="1"/>
</dbReference>
<dbReference type="GO" id="GO:0043565">
    <property type="term" value="F:sequence-specific DNA binding"/>
    <property type="evidence" value="ECO:0007669"/>
    <property type="project" value="InterPro"/>
</dbReference>
<dbReference type="InterPro" id="IPR009057">
    <property type="entry name" value="Homeodomain-like_sf"/>
</dbReference>
<evidence type="ECO:0000256" key="2">
    <source>
        <dbReference type="ARBA" id="ARBA00023125"/>
    </source>
</evidence>
<dbReference type="Proteomes" id="UP000256977">
    <property type="component" value="Unassembled WGS sequence"/>
</dbReference>
<dbReference type="PROSITE" id="PS50983">
    <property type="entry name" value="FE_B12_PBP"/>
    <property type="match status" value="1"/>
</dbReference>
<keyword evidence="2" id="KW-0238">DNA-binding</keyword>
<dbReference type="RefSeq" id="WP_220377101.1">
    <property type="nucleotide sequence ID" value="NZ_QRDZ01000010.1"/>
</dbReference>
<feature type="domain" description="Fe/B12 periplasmic-binding" evidence="5">
    <location>
        <begin position="297"/>
        <end position="561"/>
    </location>
</feature>
<evidence type="ECO:0000313" key="7">
    <source>
        <dbReference type="Proteomes" id="UP000256977"/>
    </source>
</evidence>
<evidence type="ECO:0000259" key="4">
    <source>
        <dbReference type="PROSITE" id="PS01124"/>
    </source>
</evidence>
<dbReference type="SUPFAM" id="SSF53807">
    <property type="entry name" value="Helical backbone' metal receptor"/>
    <property type="match status" value="1"/>
</dbReference>
<dbReference type="InterPro" id="IPR018060">
    <property type="entry name" value="HTH_AraC"/>
</dbReference>
<dbReference type="PANTHER" id="PTHR43280">
    <property type="entry name" value="ARAC-FAMILY TRANSCRIPTIONAL REGULATOR"/>
    <property type="match status" value="1"/>
</dbReference>
<dbReference type="AlphaFoldDB" id="A0A3D9JRZ3"/>
<name>A0A3D9JRZ3_9BACL</name>
<evidence type="ECO:0000256" key="1">
    <source>
        <dbReference type="ARBA" id="ARBA00023015"/>
    </source>
</evidence>
<dbReference type="Pfam" id="PF12833">
    <property type="entry name" value="HTH_18"/>
    <property type="match status" value="1"/>
</dbReference>
<comment type="caution">
    <text evidence="6">The sequence shown here is derived from an EMBL/GenBank/DDBJ whole genome shotgun (WGS) entry which is preliminary data.</text>
</comment>
<protein>
    <submittedName>
        <fullName evidence="6">ABC-type Fe3+-hydroxamate transport system substrate-binding protein</fullName>
    </submittedName>
</protein>
<dbReference type="InterPro" id="IPR002491">
    <property type="entry name" value="ABC_transptr_periplasmic_BD"/>
</dbReference>
<evidence type="ECO:0000256" key="3">
    <source>
        <dbReference type="ARBA" id="ARBA00023163"/>
    </source>
</evidence>
<evidence type="ECO:0000313" key="6">
    <source>
        <dbReference type="EMBL" id="RED76812.1"/>
    </source>
</evidence>
<dbReference type="PROSITE" id="PS01124">
    <property type="entry name" value="HTH_ARAC_FAMILY_2"/>
    <property type="match status" value="1"/>
</dbReference>
<organism evidence="6 7">
    <name type="scientific">Cohnella phaseoli</name>
    <dbReference type="NCBI Taxonomy" id="456490"/>
    <lineage>
        <taxon>Bacteria</taxon>
        <taxon>Bacillati</taxon>
        <taxon>Bacillota</taxon>
        <taxon>Bacilli</taxon>
        <taxon>Bacillales</taxon>
        <taxon>Paenibacillaceae</taxon>
        <taxon>Cohnella</taxon>
    </lineage>
</organism>
<dbReference type="SMART" id="SM00342">
    <property type="entry name" value="HTH_ARAC"/>
    <property type="match status" value="1"/>
</dbReference>
<feature type="domain" description="HTH araC/xylS-type" evidence="4">
    <location>
        <begin position="194"/>
        <end position="292"/>
    </location>
</feature>
<gene>
    <name evidence="6" type="ORF">DFP98_11031</name>
</gene>
<keyword evidence="3" id="KW-0804">Transcription</keyword>
<keyword evidence="1" id="KW-0805">Transcription regulation</keyword>
<dbReference type="EMBL" id="QRDZ01000010">
    <property type="protein sequence ID" value="RED76812.1"/>
    <property type="molecule type" value="Genomic_DNA"/>
</dbReference>
<keyword evidence="7" id="KW-1185">Reference proteome</keyword>